<dbReference type="PRINTS" id="PR00368">
    <property type="entry name" value="FADPNR"/>
</dbReference>
<dbReference type="InterPro" id="IPR016156">
    <property type="entry name" value="FAD/NAD-linked_Rdtase_dimer_sf"/>
</dbReference>
<evidence type="ECO:0000256" key="2">
    <source>
        <dbReference type="ARBA" id="ARBA00007532"/>
    </source>
</evidence>
<dbReference type="PIRSF" id="PIRSF000350">
    <property type="entry name" value="Mercury_reductase_MerA"/>
    <property type="match status" value="1"/>
</dbReference>
<evidence type="ECO:0000313" key="8">
    <source>
        <dbReference type="Proteomes" id="UP001568698"/>
    </source>
</evidence>
<dbReference type="Gene3D" id="3.30.390.30">
    <property type="match status" value="1"/>
</dbReference>
<dbReference type="GO" id="GO:0016491">
    <property type="term" value="F:oxidoreductase activity"/>
    <property type="evidence" value="ECO:0007669"/>
    <property type="project" value="UniProtKB-KW"/>
</dbReference>
<keyword evidence="8" id="KW-1185">Reference proteome</keyword>
<dbReference type="SUPFAM" id="SSF51905">
    <property type="entry name" value="FAD/NAD(P)-binding domain"/>
    <property type="match status" value="1"/>
</dbReference>
<dbReference type="InterPro" id="IPR023753">
    <property type="entry name" value="FAD/NAD-binding_dom"/>
</dbReference>
<comment type="similarity">
    <text evidence="2">Belongs to the class-I pyridine nucleotide-disulfide oxidoreductase family.</text>
</comment>
<dbReference type="Gene3D" id="3.50.50.60">
    <property type="entry name" value="FAD/NAD(P)-binding domain"/>
    <property type="match status" value="2"/>
</dbReference>
<dbReference type="PANTHER" id="PTHR43014">
    <property type="entry name" value="MERCURIC REDUCTASE"/>
    <property type="match status" value="1"/>
</dbReference>
<keyword evidence="4" id="KW-0274">FAD</keyword>
<name>A0ABV4JWS7_9BACT</name>
<feature type="domain" description="FAD/NAD(P)-binding" evidence="6">
    <location>
        <begin position="6"/>
        <end position="322"/>
    </location>
</feature>
<dbReference type="PANTHER" id="PTHR43014:SF5">
    <property type="entry name" value="GLUTATHIONE REDUCTASE (NADPH)"/>
    <property type="match status" value="1"/>
</dbReference>
<reference evidence="7 8" key="1">
    <citation type="submission" date="2024-08" db="EMBL/GenBank/DDBJ databases">
        <title>Sulfate-reducing bacteria isolated from formation water of the oil field in Kazakhstan and description of Pseudodesulfovibrio sp.</title>
        <authorList>
            <person name="Bidzhieva S.K."/>
            <person name="Tourova T.P."/>
            <person name="Grouzdev D.S."/>
            <person name="Beletsky A.V."/>
            <person name="Sokolova D.S."/>
            <person name="Samigullina S.R."/>
            <person name="Poltaraus A.B."/>
            <person name="Avtukh A.N."/>
            <person name="Tereshina V.M."/>
            <person name="Zhaparov N.S."/>
            <person name="Mardanov A.V."/>
            <person name="Nazina T.N."/>
        </authorList>
    </citation>
    <scope>NUCLEOTIDE SEQUENCE [LARGE SCALE GENOMIC DNA]</scope>
    <source>
        <strain evidence="7 8">9FUS</strain>
    </source>
</reference>
<feature type="domain" description="Pyridine nucleotide-disulphide oxidoreductase dimerisation" evidence="5">
    <location>
        <begin position="343"/>
        <end position="444"/>
    </location>
</feature>
<dbReference type="InterPro" id="IPR004099">
    <property type="entry name" value="Pyr_nucl-diS_OxRdtase_dimer"/>
</dbReference>
<comment type="cofactor">
    <cofactor evidence="1">
        <name>FAD</name>
        <dbReference type="ChEBI" id="CHEBI:57692"/>
    </cofactor>
</comment>
<dbReference type="PRINTS" id="PR00411">
    <property type="entry name" value="PNDRDTASEI"/>
</dbReference>
<keyword evidence="7" id="KW-0560">Oxidoreductase</keyword>
<gene>
    <name evidence="7" type="ORF">AB6M95_00060</name>
</gene>
<evidence type="ECO:0000256" key="1">
    <source>
        <dbReference type="ARBA" id="ARBA00001974"/>
    </source>
</evidence>
<keyword evidence="3" id="KW-0285">Flavoprotein</keyword>
<comment type="caution">
    <text evidence="7">The sequence shown here is derived from an EMBL/GenBank/DDBJ whole genome shotgun (WGS) entry which is preliminary data.</text>
</comment>
<sequence length="452" mass="48410">MTRQTYDVIVIGSGPAGGIVARRLGEAGLDVAVVEKDGWGGVCPLRGCEPKKTLADMTHEILRVRDMATHGVAGNARVDWAALMRFKHSVIDPISGRVFDSFHGRGITTIQGEARFTGPDTVEVEELGPLTARHIVVASGAVPRKLDIPGEGLLLNSDRFLDLETLPESILFIGGGFVSFEFACIAAAAGARATILHRSRRVLKGFDEVLGRKLVQAMQDQGVAVHTDHPVKAVEPFEDGVRVLVNGPDDVEMEFVAAAAVSGAGRVPDLDGLDLDKAGVEQSGRGIKVDEYMRSVSNPVVFGAGDCVEPGHPLTPVAVLQADTVVRNILEEGSARSDLSGTAGAVFTHPTLACAGLLEEQASEQGYDFKVYEGDAARWSEHNRLGMAHAGYRILVERSTGRILGAHYLGAHAEEVANIFGMAIRHSLTREDLLAQPWAYPSFGYTVRYMLG</sequence>
<dbReference type="SUPFAM" id="SSF55424">
    <property type="entry name" value="FAD/NAD-linked reductases, dimerisation (C-terminal) domain"/>
    <property type="match status" value="1"/>
</dbReference>
<evidence type="ECO:0000256" key="3">
    <source>
        <dbReference type="ARBA" id="ARBA00022630"/>
    </source>
</evidence>
<evidence type="ECO:0000259" key="6">
    <source>
        <dbReference type="Pfam" id="PF07992"/>
    </source>
</evidence>
<accession>A0ABV4JWS7</accession>
<dbReference type="RefSeq" id="WP_371384681.1">
    <property type="nucleotide sequence ID" value="NZ_JBGLYH010000001.1"/>
</dbReference>
<dbReference type="EC" id="1.-.-.-" evidence="7"/>
<evidence type="ECO:0000313" key="7">
    <source>
        <dbReference type="EMBL" id="MEZ7195126.1"/>
    </source>
</evidence>
<evidence type="ECO:0000256" key="4">
    <source>
        <dbReference type="ARBA" id="ARBA00022827"/>
    </source>
</evidence>
<dbReference type="Pfam" id="PF07992">
    <property type="entry name" value="Pyr_redox_2"/>
    <property type="match status" value="1"/>
</dbReference>
<organism evidence="7 8">
    <name type="scientific">Pseudodesulfovibrio karagichevae</name>
    <dbReference type="NCBI Taxonomy" id="3239305"/>
    <lineage>
        <taxon>Bacteria</taxon>
        <taxon>Pseudomonadati</taxon>
        <taxon>Thermodesulfobacteriota</taxon>
        <taxon>Desulfovibrionia</taxon>
        <taxon>Desulfovibrionales</taxon>
        <taxon>Desulfovibrionaceae</taxon>
    </lineage>
</organism>
<protein>
    <submittedName>
        <fullName evidence="7">NAD(P)/FAD-dependent oxidoreductase</fullName>
        <ecNumber evidence="7">1.-.-.-</ecNumber>
    </submittedName>
</protein>
<dbReference type="InterPro" id="IPR036188">
    <property type="entry name" value="FAD/NAD-bd_sf"/>
</dbReference>
<proteinExistence type="inferred from homology"/>
<dbReference type="Pfam" id="PF02852">
    <property type="entry name" value="Pyr_redox_dim"/>
    <property type="match status" value="1"/>
</dbReference>
<dbReference type="EMBL" id="JBGLYH010000001">
    <property type="protein sequence ID" value="MEZ7195126.1"/>
    <property type="molecule type" value="Genomic_DNA"/>
</dbReference>
<dbReference type="Proteomes" id="UP001568698">
    <property type="component" value="Unassembled WGS sequence"/>
</dbReference>
<dbReference type="InterPro" id="IPR001100">
    <property type="entry name" value="Pyr_nuc-diS_OxRdtase"/>
</dbReference>
<evidence type="ECO:0000259" key="5">
    <source>
        <dbReference type="Pfam" id="PF02852"/>
    </source>
</evidence>